<accession>A0A9N8HVF2</accession>
<gene>
    <name evidence="1" type="ORF">SEMRO_1497_G277620.1</name>
</gene>
<dbReference type="EMBL" id="CAICTM010001495">
    <property type="protein sequence ID" value="CAB9524128.1"/>
    <property type="molecule type" value="Genomic_DNA"/>
</dbReference>
<protein>
    <submittedName>
        <fullName evidence="1">Uncharacterized protein</fullName>
    </submittedName>
</protein>
<comment type="caution">
    <text evidence="1">The sequence shown here is derived from an EMBL/GenBank/DDBJ whole genome shotgun (WGS) entry which is preliminary data.</text>
</comment>
<organism evidence="1 2">
    <name type="scientific">Seminavis robusta</name>
    <dbReference type="NCBI Taxonomy" id="568900"/>
    <lineage>
        <taxon>Eukaryota</taxon>
        <taxon>Sar</taxon>
        <taxon>Stramenopiles</taxon>
        <taxon>Ochrophyta</taxon>
        <taxon>Bacillariophyta</taxon>
        <taxon>Bacillariophyceae</taxon>
        <taxon>Bacillariophycidae</taxon>
        <taxon>Naviculales</taxon>
        <taxon>Naviculaceae</taxon>
        <taxon>Seminavis</taxon>
    </lineage>
</organism>
<evidence type="ECO:0000313" key="2">
    <source>
        <dbReference type="Proteomes" id="UP001153069"/>
    </source>
</evidence>
<evidence type="ECO:0000313" key="1">
    <source>
        <dbReference type="EMBL" id="CAB9524128.1"/>
    </source>
</evidence>
<reference evidence="1" key="1">
    <citation type="submission" date="2020-06" db="EMBL/GenBank/DDBJ databases">
        <authorList>
            <consortium name="Plant Systems Biology data submission"/>
        </authorList>
    </citation>
    <scope>NUCLEOTIDE SEQUENCE</scope>
    <source>
        <strain evidence="1">D6</strain>
    </source>
</reference>
<name>A0A9N8HVF2_9STRA</name>
<sequence length="316" mass="36065">MPEEAPHHQPSKEPSLERVRQAFQRKGGYGSKTCRQTLALCLELCQKGRATQNSEGEESDYSTAVANILERLSPELTQQIIAIAYPLPNFLKDPFCPGLYVGVFYSSLFFLTIAVGPPEEGSSSRVAKLYSRDNPKHLQWNDNPGHHYTDHLWPHHDAEAYQYNPNKKLKDPKNKKYFQKGLPGGCRYRRSSDQSPFFRLSMATAEDDNHHHTRTPRRRQDLTFVDTLHKVPHLCGVRGFITHCLGRHDSKRMGYSKYVYGDKPIHYKVKGYAEHNPSVSLNHGVSEWSIVLDLGFNDTVGGPKSNARFYLVEPRL</sequence>
<dbReference type="AlphaFoldDB" id="A0A9N8HVF2"/>
<proteinExistence type="predicted"/>
<keyword evidence="2" id="KW-1185">Reference proteome</keyword>
<dbReference type="Proteomes" id="UP001153069">
    <property type="component" value="Unassembled WGS sequence"/>
</dbReference>